<dbReference type="EMBL" id="AP019514">
    <property type="protein sequence ID" value="BBI59802.1"/>
    <property type="molecule type" value="Genomic_DNA"/>
</dbReference>
<dbReference type="Proteomes" id="UP000320231">
    <property type="component" value="Chromosome"/>
</dbReference>
<gene>
    <name evidence="2" type="ORF">HSBAA_11080</name>
</gene>
<accession>A0A455U1E2</accession>
<evidence type="ECO:0000313" key="3">
    <source>
        <dbReference type="Proteomes" id="UP000320231"/>
    </source>
</evidence>
<dbReference type="GO" id="GO:0016645">
    <property type="term" value="F:oxidoreductase activity, acting on the CH-NH group of donors"/>
    <property type="evidence" value="ECO:0007669"/>
    <property type="project" value="InterPro"/>
</dbReference>
<name>A0A455U1E2_9GAMM</name>
<reference evidence="2 3" key="1">
    <citation type="journal article" date="2019" name="Microbiol. Resour. Announc.">
        <title>Complete Genome Sequence of Halomonas sulfidaeris Strain Esulfide1 Isolated from a Metal Sulfide Rock at a Depth of 2,200 Meters, Obtained Using Nanopore Sequencing.</title>
        <authorList>
            <person name="Saito M."/>
            <person name="Nishigata A."/>
            <person name="Galipon J."/>
            <person name="Arakawa K."/>
        </authorList>
    </citation>
    <scope>NUCLEOTIDE SEQUENCE [LARGE SCALE GENOMIC DNA]</scope>
    <source>
        <strain evidence="2 3">ATCC BAA-803</strain>
    </source>
</reference>
<dbReference type="AlphaFoldDB" id="A0A455U1E2"/>
<dbReference type="InterPro" id="IPR029063">
    <property type="entry name" value="SAM-dependent_MTases_sf"/>
</dbReference>
<dbReference type="KEGG" id="hsr:HSBAA_11080"/>
<organism evidence="2 3">
    <name type="scientific">Vreelandella sulfidaeris</name>
    <dbReference type="NCBI Taxonomy" id="115553"/>
    <lineage>
        <taxon>Bacteria</taxon>
        <taxon>Pseudomonadati</taxon>
        <taxon>Pseudomonadota</taxon>
        <taxon>Gammaproteobacteria</taxon>
        <taxon>Oceanospirillales</taxon>
        <taxon>Halomonadaceae</taxon>
        <taxon>Vreelandella</taxon>
    </lineage>
</organism>
<evidence type="ECO:0000313" key="2">
    <source>
        <dbReference type="EMBL" id="BBI59802.1"/>
    </source>
</evidence>
<evidence type="ECO:0000259" key="1">
    <source>
        <dbReference type="Pfam" id="PF05430"/>
    </source>
</evidence>
<protein>
    <recommendedName>
        <fullName evidence="1">MnmC-like methyltransferase domain-containing protein</fullName>
    </recommendedName>
</protein>
<proteinExistence type="predicted"/>
<sequence length="124" mass="13695">MIGETGFGTGLNMLCAWVCFEQHAPANARLHLLSTEKFPLAREALEQALSAWPSLADYAQVLCAQWPAAVNGIHRLHLTERVTLDLHFGDTTERLMLLDGQVDAWFLDGFAPSKNPRYVATGTV</sequence>
<dbReference type="Pfam" id="PF05430">
    <property type="entry name" value="Methyltransf_30"/>
    <property type="match status" value="1"/>
</dbReference>
<dbReference type="Gene3D" id="3.40.50.150">
    <property type="entry name" value="Vaccinia Virus protein VP39"/>
    <property type="match status" value="1"/>
</dbReference>
<dbReference type="InterPro" id="IPR008471">
    <property type="entry name" value="MnmC-like_methylTransf"/>
</dbReference>
<feature type="domain" description="MnmC-like methyltransferase" evidence="1">
    <location>
        <begin position="54"/>
        <end position="117"/>
    </location>
</feature>